<evidence type="ECO:0000313" key="3">
    <source>
        <dbReference type="Proteomes" id="UP000298652"/>
    </source>
</evidence>
<organism evidence="2 3">
    <name type="scientific">Setaria viridis</name>
    <name type="common">Green bristlegrass</name>
    <name type="synonym">Setaria italica subsp. viridis</name>
    <dbReference type="NCBI Taxonomy" id="4556"/>
    <lineage>
        <taxon>Eukaryota</taxon>
        <taxon>Viridiplantae</taxon>
        <taxon>Streptophyta</taxon>
        <taxon>Embryophyta</taxon>
        <taxon>Tracheophyta</taxon>
        <taxon>Spermatophyta</taxon>
        <taxon>Magnoliopsida</taxon>
        <taxon>Liliopsida</taxon>
        <taxon>Poales</taxon>
        <taxon>Poaceae</taxon>
        <taxon>PACMAD clade</taxon>
        <taxon>Panicoideae</taxon>
        <taxon>Panicodae</taxon>
        <taxon>Paniceae</taxon>
        <taxon>Cenchrinae</taxon>
        <taxon>Setaria</taxon>
    </lineage>
</organism>
<feature type="compositionally biased region" description="Pro residues" evidence="1">
    <location>
        <begin position="90"/>
        <end position="99"/>
    </location>
</feature>
<evidence type="ECO:0000256" key="1">
    <source>
        <dbReference type="SAM" id="MobiDB-lite"/>
    </source>
</evidence>
<name>A0A4U6VHL4_SETVI</name>
<sequence length="211" mass="21493">MKVLLFTAIHTQATKKEEKTLICCSRWCASTGRRDPRTYSSTSTAPSPLFIPPPRHPPPTSLSPCHRRPPPGAGPRSRLASDASPRRRPPSPSPIPSPPAGSLSPLRIWGGQGAMQARGGTGHGAVQELREMSAAALGSVGGGRPVAPGASGAAVAGAGGAAAALLVDGGRLHGVATGGKRGGLVAARFMAWRQEARVAAANGSGGGRRWR</sequence>
<gene>
    <name evidence="2" type="ORF">SEVIR_3G306800v2</name>
</gene>
<dbReference type="Gramene" id="TKW28302">
    <property type="protein sequence ID" value="TKW28302"/>
    <property type="gene ID" value="SEVIR_3G306800v2"/>
</dbReference>
<keyword evidence="3" id="KW-1185">Reference proteome</keyword>
<feature type="compositionally biased region" description="Pro residues" evidence="1">
    <location>
        <begin position="49"/>
        <end position="61"/>
    </location>
</feature>
<feature type="compositionally biased region" description="Low complexity" evidence="1">
    <location>
        <begin position="74"/>
        <end position="83"/>
    </location>
</feature>
<evidence type="ECO:0000313" key="2">
    <source>
        <dbReference type="EMBL" id="TKW28302.1"/>
    </source>
</evidence>
<feature type="region of interest" description="Disordered" evidence="1">
    <location>
        <begin position="32"/>
        <end position="107"/>
    </location>
</feature>
<dbReference type="AlphaFoldDB" id="A0A4U6VHL4"/>
<dbReference type="Proteomes" id="UP000298652">
    <property type="component" value="Chromosome 3"/>
</dbReference>
<proteinExistence type="predicted"/>
<protein>
    <submittedName>
        <fullName evidence="2">Uncharacterized protein</fullName>
    </submittedName>
</protein>
<reference evidence="2" key="1">
    <citation type="submission" date="2019-03" db="EMBL/GenBank/DDBJ databases">
        <title>WGS assembly of Setaria viridis.</title>
        <authorList>
            <person name="Huang P."/>
            <person name="Jenkins J."/>
            <person name="Grimwood J."/>
            <person name="Barry K."/>
            <person name="Healey A."/>
            <person name="Mamidi S."/>
            <person name="Sreedasyam A."/>
            <person name="Shu S."/>
            <person name="Feldman M."/>
            <person name="Wu J."/>
            <person name="Yu Y."/>
            <person name="Chen C."/>
            <person name="Johnson J."/>
            <person name="Rokhsar D."/>
            <person name="Baxter I."/>
            <person name="Schmutz J."/>
            <person name="Brutnell T."/>
            <person name="Kellogg E."/>
        </authorList>
    </citation>
    <scope>NUCLEOTIDE SEQUENCE [LARGE SCALE GENOMIC DNA]</scope>
</reference>
<dbReference type="EMBL" id="CM016554">
    <property type="protein sequence ID" value="TKW28302.1"/>
    <property type="molecule type" value="Genomic_DNA"/>
</dbReference>
<accession>A0A4U6VHL4</accession>